<gene>
    <name evidence="4" type="ORF">FW778_05380</name>
</gene>
<dbReference type="EMBL" id="VYQF01000001">
    <property type="protein sequence ID" value="KAA9041457.1"/>
    <property type="molecule type" value="Genomic_DNA"/>
</dbReference>
<feature type="transmembrane region" description="Helical" evidence="2">
    <location>
        <begin position="7"/>
        <end position="28"/>
    </location>
</feature>
<proteinExistence type="inferred from homology"/>
<dbReference type="PANTHER" id="PTHR30576:SF20">
    <property type="entry name" value="QUINOVOSAMINEPHOSPHOTRANSFERAE-RELATED"/>
    <property type="match status" value="1"/>
</dbReference>
<name>A0A5J5IN86_9BACT</name>
<dbReference type="RefSeq" id="WP_150413577.1">
    <property type="nucleotide sequence ID" value="NZ_VYQF01000001.1"/>
</dbReference>
<keyword evidence="4" id="KW-0808">Transferase</keyword>
<evidence type="ECO:0000259" key="3">
    <source>
        <dbReference type="Pfam" id="PF02397"/>
    </source>
</evidence>
<keyword evidence="2" id="KW-0812">Transmembrane</keyword>
<protein>
    <submittedName>
        <fullName evidence="4">Sugar transferase</fullName>
    </submittedName>
</protein>
<reference evidence="4 5" key="1">
    <citation type="submission" date="2019-09" db="EMBL/GenBank/DDBJ databases">
        <title>Draft genome sequence of Ginsengibacter sp. BR5-29.</title>
        <authorList>
            <person name="Im W.-T."/>
        </authorList>
    </citation>
    <scope>NUCLEOTIDE SEQUENCE [LARGE SCALE GENOMIC DNA]</scope>
    <source>
        <strain evidence="4 5">BR5-29</strain>
    </source>
</reference>
<evidence type="ECO:0000313" key="5">
    <source>
        <dbReference type="Proteomes" id="UP000326903"/>
    </source>
</evidence>
<keyword evidence="2" id="KW-1133">Transmembrane helix</keyword>
<keyword evidence="2" id="KW-0472">Membrane</keyword>
<organism evidence="4 5">
    <name type="scientific">Ginsengibacter hankyongi</name>
    <dbReference type="NCBI Taxonomy" id="2607284"/>
    <lineage>
        <taxon>Bacteria</taxon>
        <taxon>Pseudomonadati</taxon>
        <taxon>Bacteroidota</taxon>
        <taxon>Chitinophagia</taxon>
        <taxon>Chitinophagales</taxon>
        <taxon>Chitinophagaceae</taxon>
        <taxon>Ginsengibacter</taxon>
    </lineage>
</organism>
<evidence type="ECO:0000256" key="2">
    <source>
        <dbReference type="SAM" id="Phobius"/>
    </source>
</evidence>
<dbReference type="InterPro" id="IPR003362">
    <property type="entry name" value="Bact_transf"/>
</dbReference>
<comment type="similarity">
    <text evidence="1">Belongs to the bacterial sugar transferase family.</text>
</comment>
<dbReference type="Pfam" id="PF02397">
    <property type="entry name" value="Bac_transf"/>
    <property type="match status" value="1"/>
</dbReference>
<comment type="caution">
    <text evidence="4">The sequence shown here is derived from an EMBL/GenBank/DDBJ whole genome shotgun (WGS) entry which is preliminary data.</text>
</comment>
<dbReference type="AlphaFoldDB" id="A0A5J5IN86"/>
<evidence type="ECO:0000256" key="1">
    <source>
        <dbReference type="ARBA" id="ARBA00006464"/>
    </source>
</evidence>
<dbReference type="Proteomes" id="UP000326903">
    <property type="component" value="Unassembled WGS sequence"/>
</dbReference>
<keyword evidence="5" id="KW-1185">Reference proteome</keyword>
<evidence type="ECO:0000313" key="4">
    <source>
        <dbReference type="EMBL" id="KAA9041457.1"/>
    </source>
</evidence>
<dbReference type="GO" id="GO:0016780">
    <property type="term" value="F:phosphotransferase activity, for other substituted phosphate groups"/>
    <property type="evidence" value="ECO:0007669"/>
    <property type="project" value="TreeGrafter"/>
</dbReference>
<accession>A0A5J5IN86</accession>
<sequence length="197" mass="22968">MIRFFDILFSLLGILILSPLLVMIYLLVAMESRGGGFYIQKRVGRNGVDFKLLKFRSMRIGSDKNGLITVGERDPRMTKTGAFIRRFKLDELPQLFNVLKGDMSLVGPRPELRYFVNLYTPEQRKVLSVRPGITDYASIEYVNENFILGSAVNPEKVYVEEILPDKIRLNMKYIQSYGMKEYFRLIFLTLWHIIKKN</sequence>
<dbReference type="PANTHER" id="PTHR30576">
    <property type="entry name" value="COLANIC BIOSYNTHESIS UDP-GLUCOSE LIPID CARRIER TRANSFERASE"/>
    <property type="match status" value="1"/>
</dbReference>
<feature type="domain" description="Bacterial sugar transferase" evidence="3">
    <location>
        <begin position="3"/>
        <end position="194"/>
    </location>
</feature>